<evidence type="ECO:0000313" key="3">
    <source>
        <dbReference type="Proteomes" id="UP000182248"/>
    </source>
</evidence>
<name>A0A1K1RQZ6_9FLAO</name>
<keyword evidence="3" id="KW-1185">Reference proteome</keyword>
<protein>
    <submittedName>
        <fullName evidence="2">Uncharacterized protein</fullName>
    </submittedName>
</protein>
<dbReference type="STRING" id="1150368.SAMN02927921_03862"/>
<organism evidence="2 3">
    <name type="scientific">Sinomicrobium oceani</name>
    <dbReference type="NCBI Taxonomy" id="1150368"/>
    <lineage>
        <taxon>Bacteria</taxon>
        <taxon>Pseudomonadati</taxon>
        <taxon>Bacteroidota</taxon>
        <taxon>Flavobacteriia</taxon>
        <taxon>Flavobacteriales</taxon>
        <taxon>Flavobacteriaceae</taxon>
        <taxon>Sinomicrobium</taxon>
    </lineage>
</organism>
<sequence>MALHDNLRNFAAPNPPIQSNPPKTPPRGLHLYLRASCDRTSHPHFKQLLTFLGLHAASRRAVCIFTGRKIKNSPPDRGVHPKAHKQPLTCGCTPGTDQNFSYQSEAVLVTHHI</sequence>
<feature type="compositionally biased region" description="Pro residues" evidence="1">
    <location>
        <begin position="13"/>
        <end position="25"/>
    </location>
</feature>
<evidence type="ECO:0000256" key="1">
    <source>
        <dbReference type="SAM" id="MobiDB-lite"/>
    </source>
</evidence>
<accession>A0A1K1RQZ6</accession>
<proteinExistence type="predicted"/>
<dbReference type="EMBL" id="FPJE01000031">
    <property type="protein sequence ID" value="SFW74159.1"/>
    <property type="molecule type" value="Genomic_DNA"/>
</dbReference>
<reference evidence="2 3" key="1">
    <citation type="submission" date="2016-11" db="EMBL/GenBank/DDBJ databases">
        <authorList>
            <person name="Jaros S."/>
            <person name="Januszkiewicz K."/>
            <person name="Wedrychowicz H."/>
        </authorList>
    </citation>
    <scope>NUCLEOTIDE SEQUENCE [LARGE SCALE GENOMIC DNA]</scope>
    <source>
        <strain evidence="2 3">CGMCC 1.12145</strain>
    </source>
</reference>
<evidence type="ECO:0000313" key="2">
    <source>
        <dbReference type="EMBL" id="SFW74159.1"/>
    </source>
</evidence>
<dbReference type="Proteomes" id="UP000182248">
    <property type="component" value="Unassembled WGS sequence"/>
</dbReference>
<feature type="region of interest" description="Disordered" evidence="1">
    <location>
        <begin position="1"/>
        <end position="26"/>
    </location>
</feature>
<dbReference type="AlphaFoldDB" id="A0A1K1RQZ6"/>
<gene>
    <name evidence="2" type="ORF">SAMN02927921_03862</name>
</gene>